<dbReference type="EMBL" id="DF973848">
    <property type="protein sequence ID" value="GAU41154.1"/>
    <property type="molecule type" value="Genomic_DNA"/>
</dbReference>
<gene>
    <name evidence="1" type="ORF">TSUD_190540</name>
</gene>
<evidence type="ECO:0000313" key="1">
    <source>
        <dbReference type="EMBL" id="GAU41154.1"/>
    </source>
</evidence>
<sequence>MKLLPKGNEISAIHNQGRKERYYGLFTGDIEFFKMEPSNVAGFAEGEHGVHEYCKLVIAKVRVRVVEVEDLEMFLEVAPSARNETHSRDGGSRWEKG</sequence>
<organism evidence="1 2">
    <name type="scientific">Trifolium subterraneum</name>
    <name type="common">Subterranean clover</name>
    <dbReference type="NCBI Taxonomy" id="3900"/>
    <lineage>
        <taxon>Eukaryota</taxon>
        <taxon>Viridiplantae</taxon>
        <taxon>Streptophyta</taxon>
        <taxon>Embryophyta</taxon>
        <taxon>Tracheophyta</taxon>
        <taxon>Spermatophyta</taxon>
        <taxon>Magnoliopsida</taxon>
        <taxon>eudicotyledons</taxon>
        <taxon>Gunneridae</taxon>
        <taxon>Pentapetalae</taxon>
        <taxon>rosids</taxon>
        <taxon>fabids</taxon>
        <taxon>Fabales</taxon>
        <taxon>Fabaceae</taxon>
        <taxon>Papilionoideae</taxon>
        <taxon>50 kb inversion clade</taxon>
        <taxon>NPAAA clade</taxon>
        <taxon>Hologalegina</taxon>
        <taxon>IRL clade</taxon>
        <taxon>Trifolieae</taxon>
        <taxon>Trifolium</taxon>
    </lineage>
</organism>
<dbReference type="Proteomes" id="UP000242715">
    <property type="component" value="Unassembled WGS sequence"/>
</dbReference>
<accession>A0A2Z6N8Q4</accession>
<dbReference type="AlphaFoldDB" id="A0A2Z6N8Q4"/>
<reference evidence="2" key="1">
    <citation type="journal article" date="2017" name="Front. Plant Sci.">
        <title>Climate Clever Clovers: New Paradigm to Reduce the Environmental Footprint of Ruminants by Breeding Low Methanogenic Forages Utilizing Haplotype Variation.</title>
        <authorList>
            <person name="Kaur P."/>
            <person name="Appels R."/>
            <person name="Bayer P.E."/>
            <person name="Keeble-Gagnere G."/>
            <person name="Wang J."/>
            <person name="Hirakawa H."/>
            <person name="Shirasawa K."/>
            <person name="Vercoe P."/>
            <person name="Stefanova K."/>
            <person name="Durmic Z."/>
            <person name="Nichols P."/>
            <person name="Revell C."/>
            <person name="Isobe S.N."/>
            <person name="Edwards D."/>
            <person name="Erskine W."/>
        </authorList>
    </citation>
    <scope>NUCLEOTIDE SEQUENCE [LARGE SCALE GENOMIC DNA]</scope>
    <source>
        <strain evidence="2">cv. Daliak</strain>
    </source>
</reference>
<name>A0A2Z6N8Q4_TRISU</name>
<protein>
    <submittedName>
        <fullName evidence="1">Uncharacterized protein</fullName>
    </submittedName>
</protein>
<keyword evidence="2" id="KW-1185">Reference proteome</keyword>
<proteinExistence type="predicted"/>
<evidence type="ECO:0000313" key="2">
    <source>
        <dbReference type="Proteomes" id="UP000242715"/>
    </source>
</evidence>